<sequence length="337" mass="38941">MKVLPNSEELPKREVVIDEIERLQLVVDGAEVSKQNVNELKLEKRLFLERVKKLLSGPYYFEAFKFQGLEGSVIHAQNPGLEGFCYTLWEIESFFGKEILISQLNYFFSYISALFHEAAFHDEAKAFEALEWDPNLNAHQKYDIFKQKVEEKLFEARALLEEQDLSAWIRDGCVYQIFLRAFNLAERRAILGQDPESVSGKIFCDLKNTDLPGPVESIRWTGVYPIGFFNAKGNGGGSPFSVKSMTDIDALHGGPVACEKKVKELKSQGINSIFELLLNHTAVDCDLVEEYPDIYIHVREQPWDMRGYYDFTQAKTGERYWIRRGGYSYDGERYYWD</sequence>
<dbReference type="AlphaFoldDB" id="A0A7X9FPN1"/>
<dbReference type="Gene3D" id="3.20.20.80">
    <property type="entry name" value="Glycosidases"/>
    <property type="match status" value="1"/>
</dbReference>
<dbReference type="EMBL" id="JAAZON010000011">
    <property type="protein sequence ID" value="NMC61578.1"/>
    <property type="molecule type" value="Genomic_DNA"/>
</dbReference>
<organism evidence="1 2">
    <name type="scientific">SAR324 cluster bacterium</name>
    <dbReference type="NCBI Taxonomy" id="2024889"/>
    <lineage>
        <taxon>Bacteria</taxon>
        <taxon>Deltaproteobacteria</taxon>
        <taxon>SAR324 cluster</taxon>
    </lineage>
</organism>
<feature type="non-terminal residue" evidence="1">
    <location>
        <position position="337"/>
    </location>
</feature>
<gene>
    <name evidence="1" type="ORF">GYA55_00265</name>
</gene>
<evidence type="ECO:0000313" key="1">
    <source>
        <dbReference type="EMBL" id="NMC61578.1"/>
    </source>
</evidence>
<proteinExistence type="predicted"/>
<accession>A0A7X9FPN1</accession>
<reference evidence="1 2" key="1">
    <citation type="journal article" date="2020" name="Biotechnol. Biofuels">
        <title>New insights from the biogas microbiome by comprehensive genome-resolved metagenomics of nearly 1600 species originating from multiple anaerobic digesters.</title>
        <authorList>
            <person name="Campanaro S."/>
            <person name="Treu L."/>
            <person name="Rodriguez-R L.M."/>
            <person name="Kovalovszki A."/>
            <person name="Ziels R.M."/>
            <person name="Maus I."/>
            <person name="Zhu X."/>
            <person name="Kougias P.G."/>
            <person name="Basile A."/>
            <person name="Luo G."/>
            <person name="Schluter A."/>
            <person name="Konstantinidis K.T."/>
            <person name="Angelidaki I."/>
        </authorList>
    </citation>
    <scope>NUCLEOTIDE SEQUENCE [LARGE SCALE GENOMIC DNA]</scope>
    <source>
        <strain evidence="1">AS27yjCOA_65</strain>
    </source>
</reference>
<name>A0A7X9FPN1_9DELT</name>
<dbReference type="InterPro" id="IPR017853">
    <property type="entry name" value="GH"/>
</dbReference>
<comment type="caution">
    <text evidence="1">The sequence shown here is derived from an EMBL/GenBank/DDBJ whole genome shotgun (WGS) entry which is preliminary data.</text>
</comment>
<evidence type="ECO:0000313" key="2">
    <source>
        <dbReference type="Proteomes" id="UP000524246"/>
    </source>
</evidence>
<protein>
    <submittedName>
        <fullName evidence="1">Uncharacterized protein</fullName>
    </submittedName>
</protein>
<dbReference type="Proteomes" id="UP000524246">
    <property type="component" value="Unassembled WGS sequence"/>
</dbReference>
<dbReference type="SUPFAM" id="SSF51445">
    <property type="entry name" value="(Trans)glycosidases"/>
    <property type="match status" value="1"/>
</dbReference>